<dbReference type="Proteomes" id="UP000828251">
    <property type="component" value="Unassembled WGS sequence"/>
</dbReference>
<evidence type="ECO:0000313" key="1">
    <source>
        <dbReference type="EMBL" id="KAH1032994.1"/>
    </source>
</evidence>
<organism evidence="1 2">
    <name type="scientific">Gossypium stocksii</name>
    <dbReference type="NCBI Taxonomy" id="47602"/>
    <lineage>
        <taxon>Eukaryota</taxon>
        <taxon>Viridiplantae</taxon>
        <taxon>Streptophyta</taxon>
        <taxon>Embryophyta</taxon>
        <taxon>Tracheophyta</taxon>
        <taxon>Spermatophyta</taxon>
        <taxon>Magnoliopsida</taxon>
        <taxon>eudicotyledons</taxon>
        <taxon>Gunneridae</taxon>
        <taxon>Pentapetalae</taxon>
        <taxon>rosids</taxon>
        <taxon>malvids</taxon>
        <taxon>Malvales</taxon>
        <taxon>Malvaceae</taxon>
        <taxon>Malvoideae</taxon>
        <taxon>Gossypium</taxon>
    </lineage>
</organism>
<name>A0A9D3UAN0_9ROSI</name>
<protein>
    <submittedName>
        <fullName evidence="1">Uncharacterized protein</fullName>
    </submittedName>
</protein>
<gene>
    <name evidence="1" type="ORF">J1N35_045168</name>
</gene>
<accession>A0A9D3UAN0</accession>
<evidence type="ECO:0000313" key="2">
    <source>
        <dbReference type="Proteomes" id="UP000828251"/>
    </source>
</evidence>
<keyword evidence="2" id="KW-1185">Reference proteome</keyword>
<dbReference type="EMBL" id="JAIQCV010000013">
    <property type="protein sequence ID" value="KAH1032994.1"/>
    <property type="molecule type" value="Genomic_DNA"/>
</dbReference>
<sequence>MLKLKLLVAVTSQQFANAKMLHKDVITFSLSAIFQGRCGNQFCAFAPFIGLWELGGKSQVGRY</sequence>
<comment type="caution">
    <text evidence="1">The sequence shown here is derived from an EMBL/GenBank/DDBJ whole genome shotgun (WGS) entry which is preliminary data.</text>
</comment>
<proteinExistence type="predicted"/>
<reference evidence="1 2" key="1">
    <citation type="journal article" date="2021" name="Plant Biotechnol. J.">
        <title>Multi-omics assisted identification of the key and species-specific regulatory components of drought-tolerant mechanisms in Gossypium stocksii.</title>
        <authorList>
            <person name="Yu D."/>
            <person name="Ke L."/>
            <person name="Zhang D."/>
            <person name="Wu Y."/>
            <person name="Sun Y."/>
            <person name="Mei J."/>
            <person name="Sun J."/>
            <person name="Sun Y."/>
        </authorList>
    </citation>
    <scope>NUCLEOTIDE SEQUENCE [LARGE SCALE GENOMIC DNA]</scope>
    <source>
        <strain evidence="2">cv. E1</strain>
        <tissue evidence="1">Leaf</tissue>
    </source>
</reference>
<dbReference type="AlphaFoldDB" id="A0A9D3UAN0"/>